<dbReference type="GO" id="GO:0006508">
    <property type="term" value="P:proteolysis"/>
    <property type="evidence" value="ECO:0007669"/>
    <property type="project" value="InterPro"/>
</dbReference>
<evidence type="ECO:0000259" key="5">
    <source>
        <dbReference type="Pfam" id="PF00112"/>
    </source>
</evidence>
<evidence type="ECO:0000256" key="1">
    <source>
        <dbReference type="ARBA" id="ARBA00008455"/>
    </source>
</evidence>
<name>W7KDD5_PLAFO</name>
<feature type="domain" description="Peptidase C1A papain C-terminal" evidence="5">
    <location>
        <begin position="8"/>
        <end position="95"/>
    </location>
</feature>
<feature type="compositionally biased region" description="Polar residues" evidence="4">
    <location>
        <begin position="587"/>
        <end position="607"/>
    </location>
</feature>
<feature type="compositionally biased region" description="Polar residues" evidence="4">
    <location>
        <begin position="701"/>
        <end position="713"/>
    </location>
</feature>
<accession>W7KDD5</accession>
<dbReference type="InterPro" id="IPR038765">
    <property type="entry name" value="Papain-like_cys_pep_sf"/>
</dbReference>
<sequence length="911" mass="104104">MDTFIKLIKDEIMNKGSVIAYVKAENVLGYELNGKNVQNLCGDKTPDHAVNIVGYGNYINNKGEKKSYWIVRNSWGKYWGDEGYFKVDMYGPSTCEDNFIHTVVVFNINMPKSKKSPVKITFPLYNYYLKYSPDFYHNLYYKNFNSKKSMKLVNASDEHKNIYSQEDKVNHKKGSKILNSEVTTSLLSQEISQRRGEDDDIDTLIGDSPDINEQEKNIKDEFNKSSITHNSVSSSNITKSNKNTNKVKIYHIIKHVKNTKIKIGFVKYDNYNTIGTNHTCSRSYSEDQEKHEGCIKFCELHWNECKDKTSPGYCLTKLKEKCEAIASDCFLSGNVDIEKCLQCTLLVIKADKNDECLKYVSKNVKDRFEEILTKGEDDADSDEYDFIAPANYILKNIYKKNDTNGKKELLHFKDINNNLKLELINYCNLLKDNDVSGILTYEKLGNVQDIFNNLTKLLEEHKEENNYVLYHKMKNEVLCLKNANDWMKNKTGLVLPQLKYSLNKFNKNKENYIKENIFEEDENGIVDLTKFPVDTSYSSYNYADSLYCNREYCNRLKDHNNCISKINVEDQKNYIVFFKNTIKSETTTDESATGSLSSDGSRVTTQARIEKPKQQPTLPTLAQETQPQQQQQQKEVGSGIGAEQKVESARPGAEVSQSDVERAGRSSGTGGSVGTKISPGSQGQGKVAGPQLPRLPQLPQSFEQSRNQQSSPVTPKRNGISPTNAKSPESVLPPAQSFTNLNKSTIPHTIPIKSSFLKYYKGVKITGSCGVQFQLVIVPHLFIYVETKENNIQLEPRFMKLNERIDFEKDKSNLKNKCDVNKKQSFKFILYLQHDLITIKWKVYEEKPDTTTRIAPGQVDLNVDVKRYKLPKLDQPVISIQIHSLAQDGETYLMESKDYNLEDQIPGEKIK</sequence>
<feature type="compositionally biased region" description="Low complexity" evidence="4">
    <location>
        <begin position="690"/>
        <end position="700"/>
    </location>
</feature>
<organism evidence="6 7">
    <name type="scientific">Plasmodium falciparum (isolate NF54)</name>
    <dbReference type="NCBI Taxonomy" id="5843"/>
    <lineage>
        <taxon>Eukaryota</taxon>
        <taxon>Sar</taxon>
        <taxon>Alveolata</taxon>
        <taxon>Apicomplexa</taxon>
        <taxon>Aconoidasida</taxon>
        <taxon>Haemosporida</taxon>
        <taxon>Plasmodiidae</taxon>
        <taxon>Plasmodium</taxon>
        <taxon>Plasmodium (Laverania)</taxon>
    </lineage>
</organism>
<evidence type="ECO:0000256" key="3">
    <source>
        <dbReference type="ARBA" id="ARBA00023180"/>
    </source>
</evidence>
<dbReference type="Pfam" id="PF00112">
    <property type="entry name" value="Peptidase_C1"/>
    <property type="match status" value="1"/>
</dbReference>
<dbReference type="InterPro" id="IPR000668">
    <property type="entry name" value="Peptidase_C1A_C"/>
</dbReference>
<feature type="compositionally biased region" description="Low complexity" evidence="4">
    <location>
        <begin position="614"/>
        <end position="633"/>
    </location>
</feature>
<dbReference type="AlphaFoldDB" id="W7KDD5"/>
<evidence type="ECO:0000313" key="7">
    <source>
        <dbReference type="Proteomes" id="UP000030673"/>
    </source>
</evidence>
<comment type="similarity">
    <text evidence="1">Belongs to the peptidase C1 family.</text>
</comment>
<dbReference type="SUPFAM" id="SSF54001">
    <property type="entry name" value="Cysteine proteinases"/>
    <property type="match status" value="1"/>
</dbReference>
<protein>
    <recommendedName>
        <fullName evidence="5">Peptidase C1A papain C-terminal domain-containing protein</fullName>
    </recommendedName>
</protein>
<dbReference type="GO" id="GO:0008234">
    <property type="term" value="F:cysteine-type peptidase activity"/>
    <property type="evidence" value="ECO:0007669"/>
    <property type="project" value="InterPro"/>
</dbReference>
<feature type="region of interest" description="Disordered" evidence="4">
    <location>
        <begin position="587"/>
        <end position="740"/>
    </location>
</feature>
<keyword evidence="3" id="KW-0325">Glycoprotein</keyword>
<evidence type="ECO:0000313" key="6">
    <source>
        <dbReference type="EMBL" id="EWC90990.1"/>
    </source>
</evidence>
<dbReference type="Proteomes" id="UP000030673">
    <property type="component" value="Unassembled WGS sequence"/>
</dbReference>
<dbReference type="EMBL" id="KE123721">
    <property type="protein sequence ID" value="EWC90990.1"/>
    <property type="molecule type" value="Genomic_DNA"/>
</dbReference>
<gene>
    <name evidence="6" type="ORF">PFNF54_00235</name>
</gene>
<dbReference type="PROSITE" id="PS00640">
    <property type="entry name" value="THIOL_PROTEASE_ASN"/>
    <property type="match status" value="1"/>
</dbReference>
<keyword evidence="7" id="KW-1185">Reference proteome</keyword>
<dbReference type="InterPro" id="IPR025661">
    <property type="entry name" value="Pept_asp_AS"/>
</dbReference>
<evidence type="ECO:0000256" key="4">
    <source>
        <dbReference type="SAM" id="MobiDB-lite"/>
    </source>
</evidence>
<keyword evidence="2" id="KW-0865">Zymogen</keyword>
<dbReference type="CDD" id="cd02619">
    <property type="entry name" value="Peptidase_C1"/>
    <property type="match status" value="1"/>
</dbReference>
<dbReference type="PANTHER" id="PTHR12411">
    <property type="entry name" value="CYSTEINE PROTEASE FAMILY C1-RELATED"/>
    <property type="match status" value="1"/>
</dbReference>
<dbReference type="InterPro" id="IPR013128">
    <property type="entry name" value="Peptidase_C1A"/>
</dbReference>
<proteinExistence type="inferred from homology"/>
<dbReference type="Gene3D" id="3.90.70.10">
    <property type="entry name" value="Cysteine proteinases"/>
    <property type="match status" value="1"/>
</dbReference>
<evidence type="ECO:0000256" key="2">
    <source>
        <dbReference type="ARBA" id="ARBA00023145"/>
    </source>
</evidence>
<reference evidence="6 7" key="1">
    <citation type="submission" date="2013-02" db="EMBL/GenBank/DDBJ databases">
        <title>The Genome Sequence of Plasmodium falciparum NF54.</title>
        <authorList>
            <consortium name="The Broad Institute Genome Sequencing Platform"/>
            <consortium name="The Broad Institute Genome Sequencing Center for Infectious Disease"/>
            <person name="Neafsey D."/>
            <person name="Cheeseman I."/>
            <person name="Volkman S."/>
            <person name="Adams J."/>
            <person name="Walker B."/>
            <person name="Young S.K."/>
            <person name="Zeng Q."/>
            <person name="Gargeya S."/>
            <person name="Fitzgerald M."/>
            <person name="Haas B."/>
            <person name="Abouelleil A."/>
            <person name="Alvarado L."/>
            <person name="Arachchi H.M."/>
            <person name="Berlin A.M."/>
            <person name="Chapman S.B."/>
            <person name="Dewar J."/>
            <person name="Goldberg J."/>
            <person name="Griggs A."/>
            <person name="Gujja S."/>
            <person name="Hansen M."/>
            <person name="Howarth C."/>
            <person name="Imamovic A."/>
            <person name="Larimer J."/>
            <person name="McCowan C."/>
            <person name="Murphy C."/>
            <person name="Neiman D."/>
            <person name="Pearson M."/>
            <person name="Priest M."/>
            <person name="Roberts A."/>
            <person name="Saif S."/>
            <person name="Shea T."/>
            <person name="Sisk P."/>
            <person name="Sykes S."/>
            <person name="Wortman J."/>
            <person name="Nusbaum C."/>
            <person name="Birren B."/>
        </authorList>
    </citation>
    <scope>NUCLEOTIDE SEQUENCE [LARGE SCALE GENOMIC DNA]</scope>
    <source>
        <strain evidence="6 7">NF54</strain>
    </source>
</reference>